<feature type="compositionally biased region" description="Low complexity" evidence="2">
    <location>
        <begin position="83"/>
        <end position="93"/>
    </location>
</feature>
<evidence type="ECO:0000259" key="3">
    <source>
        <dbReference type="PROSITE" id="PS50048"/>
    </source>
</evidence>
<evidence type="ECO:0000256" key="2">
    <source>
        <dbReference type="SAM" id="MobiDB-lite"/>
    </source>
</evidence>
<dbReference type="AlphaFoldDB" id="A0AAD9ADT0"/>
<dbReference type="Proteomes" id="UP001243330">
    <property type="component" value="Unassembled WGS sequence"/>
</dbReference>
<dbReference type="Gene3D" id="4.10.240.10">
    <property type="entry name" value="Zn(2)-C6 fungal-type DNA-binding domain"/>
    <property type="match status" value="1"/>
</dbReference>
<accession>A0AAD9ADT0</accession>
<dbReference type="InterPro" id="IPR050987">
    <property type="entry name" value="AtrR-like"/>
</dbReference>
<dbReference type="PANTHER" id="PTHR46910">
    <property type="entry name" value="TRANSCRIPTION FACTOR PDR1"/>
    <property type="match status" value="1"/>
</dbReference>
<dbReference type="PROSITE" id="PS00463">
    <property type="entry name" value="ZN2_CY6_FUNGAL_1"/>
    <property type="match status" value="1"/>
</dbReference>
<feature type="region of interest" description="Disordered" evidence="2">
    <location>
        <begin position="77"/>
        <end position="188"/>
    </location>
</feature>
<dbReference type="SMART" id="SM00066">
    <property type="entry name" value="GAL4"/>
    <property type="match status" value="1"/>
</dbReference>
<dbReference type="PROSITE" id="PS50048">
    <property type="entry name" value="ZN2_CY6_FUNGAL_2"/>
    <property type="match status" value="1"/>
</dbReference>
<keyword evidence="1" id="KW-0539">Nucleus</keyword>
<dbReference type="SUPFAM" id="SSF57701">
    <property type="entry name" value="Zn2/Cys6 DNA-binding domain"/>
    <property type="match status" value="1"/>
</dbReference>
<gene>
    <name evidence="4" type="ORF">CCHR01_11076</name>
</gene>
<dbReference type="PANTHER" id="PTHR46910:SF5">
    <property type="entry name" value="ZN(II)2CYS6 TRANSCRIPTION FACTOR (EUROFUNG)"/>
    <property type="match status" value="1"/>
</dbReference>
<dbReference type="CDD" id="cd12148">
    <property type="entry name" value="fungal_TF_MHR"/>
    <property type="match status" value="1"/>
</dbReference>
<dbReference type="CDD" id="cd00067">
    <property type="entry name" value="GAL4"/>
    <property type="match status" value="1"/>
</dbReference>
<dbReference type="InterPro" id="IPR036864">
    <property type="entry name" value="Zn2-C6_fun-type_DNA-bd_sf"/>
</dbReference>
<dbReference type="Pfam" id="PF00172">
    <property type="entry name" value="Zn_clus"/>
    <property type="match status" value="1"/>
</dbReference>
<keyword evidence="5" id="KW-1185">Reference proteome</keyword>
<protein>
    <submittedName>
        <fullName evidence="4">Zn 2cys6 transcription factor</fullName>
    </submittedName>
</protein>
<dbReference type="InterPro" id="IPR001138">
    <property type="entry name" value="Zn2Cys6_DnaBD"/>
</dbReference>
<evidence type="ECO:0000313" key="4">
    <source>
        <dbReference type="EMBL" id="KAK1846291.1"/>
    </source>
</evidence>
<dbReference type="GO" id="GO:0000981">
    <property type="term" value="F:DNA-binding transcription factor activity, RNA polymerase II-specific"/>
    <property type="evidence" value="ECO:0007669"/>
    <property type="project" value="InterPro"/>
</dbReference>
<name>A0AAD9ADT0_9PEZI</name>
<evidence type="ECO:0000256" key="1">
    <source>
        <dbReference type="ARBA" id="ARBA00023242"/>
    </source>
</evidence>
<dbReference type="GO" id="GO:0008270">
    <property type="term" value="F:zinc ion binding"/>
    <property type="evidence" value="ECO:0007669"/>
    <property type="project" value="InterPro"/>
</dbReference>
<organism evidence="4 5">
    <name type="scientific">Colletotrichum chrysophilum</name>
    <dbReference type="NCBI Taxonomy" id="1836956"/>
    <lineage>
        <taxon>Eukaryota</taxon>
        <taxon>Fungi</taxon>
        <taxon>Dikarya</taxon>
        <taxon>Ascomycota</taxon>
        <taxon>Pezizomycotina</taxon>
        <taxon>Sordariomycetes</taxon>
        <taxon>Hypocreomycetidae</taxon>
        <taxon>Glomerellales</taxon>
        <taxon>Glomerellaceae</taxon>
        <taxon>Colletotrichum</taxon>
        <taxon>Colletotrichum gloeosporioides species complex</taxon>
    </lineage>
</organism>
<proteinExistence type="predicted"/>
<reference evidence="4" key="1">
    <citation type="submission" date="2023-01" db="EMBL/GenBank/DDBJ databases">
        <title>Colletotrichum chrysophilum M932 genome sequence.</title>
        <authorList>
            <person name="Baroncelli R."/>
        </authorList>
    </citation>
    <scope>NUCLEOTIDE SEQUENCE</scope>
    <source>
        <strain evidence="4">M932</strain>
    </source>
</reference>
<dbReference type="EMBL" id="JAQOWY010000241">
    <property type="protein sequence ID" value="KAK1846291.1"/>
    <property type="molecule type" value="Genomic_DNA"/>
</dbReference>
<feature type="domain" description="Zn(2)-C6 fungal-type" evidence="3">
    <location>
        <begin position="12"/>
        <end position="41"/>
    </location>
</feature>
<evidence type="ECO:0000313" key="5">
    <source>
        <dbReference type="Proteomes" id="UP001243330"/>
    </source>
</evidence>
<comment type="caution">
    <text evidence="4">The sequence shown here is derived from an EMBL/GenBank/DDBJ whole genome shotgun (WGS) entry which is preliminary data.</text>
</comment>
<sequence>MMHSQSSRSLPACDLCHERKVRCDRQDPCSNCVDGKANCTRLRPRQYAQGKTADSIEAVLQRMGKLEEMLGRQLVAAPPPEPAQTATAATMETSSLDTEPSAGRGPRRRRATSISVAPEDDLAPASPFNDGRGDAGAALSTQARSVEDGESSQPRKRSRTFGPPDSEHREENGAAVEKTQTPEDRMLASIDLDRYLQPPKRRAGPNLSSERQEVLESAISLARKAMREPGLHTNLDQRVNNYDPSMYPSAEFLHMLLKEWSHNDSVKYFMETFGCLSPATVETYALDLVDCIVHDQRRAQFIICVNYAAYAFISCLESPATMRMQKQLARSKQRFRDNVVAALQYLDTTPRPDVPLLNALLSAAMLMQDTGNMRHCWKLNTLACKVAVLLKDCAVIDLDIDDDDSLSELQISYIKCFIFDTSLSANMYQPACLASLDINEGLLTKRNAGHAMLKTLLSISFVSRSIILETRKCAGPNRAAGRIDTSCVGRLRDKMRLIRDQIKFQLQSSRPDEFLIFEWQTMECIYYSLMTTINRLSSTANDDASNKECLEVSRRCLLTLKGLLDTISRVKQPDRFLSSLAWVAPLFPLRPIYFVFRNVIESLDALDLKILQDLAKGLDGPAKSHHSILEVQRLCTSLVNLYTDFSEKAVYASDYHRSRQNSVDNTMLATGGDESRFSARHGLENNYQHFTGHSDRVEPPRDGVDQYGGQGVFATPAFFDVSFLQQSDWELFYAQPEVSFAKDVFDHEAAGMRTGGS</sequence>